<name>A0A975Y568_9NOST</name>
<feature type="coiled-coil region" evidence="1">
    <location>
        <begin position="122"/>
        <end position="149"/>
    </location>
</feature>
<reference evidence="2" key="1">
    <citation type="submission" date="2017-04" db="EMBL/GenBank/DDBJ databases">
        <title>Genome deletions in a multicellular cyanobacterial endosymbiont for morphological adaptation in marine diatoms.</title>
        <authorList>
            <person name="Wang Y."/>
            <person name="Gao H."/>
            <person name="Li R."/>
            <person name="Xu X."/>
        </authorList>
    </citation>
    <scope>NUCLEOTIDE SEQUENCE</scope>
    <source>
        <strain evidence="2">FACHB 800</strain>
    </source>
</reference>
<dbReference type="EMBL" id="CP021056">
    <property type="protein sequence ID" value="QXE23907.1"/>
    <property type="molecule type" value="Genomic_DNA"/>
</dbReference>
<dbReference type="InterPro" id="IPR043733">
    <property type="entry name" value="DUF5677"/>
</dbReference>
<protein>
    <submittedName>
        <fullName evidence="2">Uncharacterized protein</fullName>
    </submittedName>
</protein>
<proteinExistence type="predicted"/>
<keyword evidence="3" id="KW-1185">Reference proteome</keyword>
<dbReference type="KEGG" id="rsin:B6N60_02604"/>
<dbReference type="Proteomes" id="UP000683511">
    <property type="component" value="Chromosome"/>
</dbReference>
<dbReference type="Pfam" id="PF18928">
    <property type="entry name" value="DUF5677"/>
    <property type="match status" value="1"/>
</dbReference>
<sequence>MNYSALYSELLDIFQSSLCLTNEVFNFLYTKYERLDDKNKLRYKILYNMKSTSTTIFKMLNQSREDPQNVDFPSVAILTRGIFESYRNFYYLTSEAGISDSEFEFRYLIFKSYGNFEKQDMIKKLKAENIDIMRDFQVLEEELDELKEDIINNEFYQQIKIENEKNKRYKKIQDKQLFSERFKEAVIDTNGCFISHKKILLKRFIELNNGYEQYKQKIEARYEFLYKYLSNFVHVSPFSLDQPHHHISIDEFKKIFLPIIFYLNIANEDILNDFPELEERLQVTKNYSNIFKGLEEFIKWLKCDIIN</sequence>
<accession>A0A975Y568</accession>
<organism evidence="2 3">
    <name type="scientific">Richelia sinica FACHB-800</name>
    <dbReference type="NCBI Taxonomy" id="1357546"/>
    <lineage>
        <taxon>Bacteria</taxon>
        <taxon>Bacillati</taxon>
        <taxon>Cyanobacteriota</taxon>
        <taxon>Cyanophyceae</taxon>
        <taxon>Nostocales</taxon>
        <taxon>Nostocaceae</taxon>
        <taxon>Richelia</taxon>
    </lineage>
</organism>
<dbReference type="AlphaFoldDB" id="A0A975Y568"/>
<evidence type="ECO:0000313" key="3">
    <source>
        <dbReference type="Proteomes" id="UP000683511"/>
    </source>
</evidence>
<keyword evidence="1" id="KW-0175">Coiled coil</keyword>
<evidence type="ECO:0000313" key="2">
    <source>
        <dbReference type="EMBL" id="QXE23907.1"/>
    </source>
</evidence>
<gene>
    <name evidence="2" type="ORF">B6N60_02604</name>
</gene>
<evidence type="ECO:0000256" key="1">
    <source>
        <dbReference type="SAM" id="Coils"/>
    </source>
</evidence>